<evidence type="ECO:0000313" key="3">
    <source>
        <dbReference type="EMBL" id="KGF30110.1"/>
    </source>
</evidence>
<sequence length="68" mass="7294">MQEQFIRIDGMSCNHCVKHVSELLAALPGVEHVAVSLEKAGATIQSTAALDLEVVRTTLDEAGFDLVD</sequence>
<dbReference type="RefSeq" id="WP_036559788.1">
    <property type="nucleotide sequence ID" value="NZ_JRNI01000030.1"/>
</dbReference>
<dbReference type="AlphaFoldDB" id="A0A095Z5V1"/>
<dbReference type="InterPro" id="IPR000428">
    <property type="entry name" value="Cu-bd"/>
</dbReference>
<dbReference type="InterPro" id="IPR006121">
    <property type="entry name" value="HMA_dom"/>
</dbReference>
<feature type="domain" description="HMA" evidence="2">
    <location>
        <begin position="2"/>
        <end position="67"/>
    </location>
</feature>
<dbReference type="SUPFAM" id="SSF55008">
    <property type="entry name" value="HMA, heavy metal-associated domain"/>
    <property type="match status" value="1"/>
</dbReference>
<dbReference type="Gene3D" id="3.30.70.100">
    <property type="match status" value="1"/>
</dbReference>
<accession>A0A095Z5V1</accession>
<keyword evidence="1" id="KW-0479">Metal-binding</keyword>
<name>A0A095Z5V1_9BURK</name>
<gene>
    <name evidence="3" type="ORF">HMPREF2130_07930</name>
</gene>
<dbReference type="GO" id="GO:0005507">
    <property type="term" value="F:copper ion binding"/>
    <property type="evidence" value="ECO:0007669"/>
    <property type="project" value="InterPro"/>
</dbReference>
<organism evidence="3 4">
    <name type="scientific">Oligella urethralis DNF00040</name>
    <dbReference type="NCBI Taxonomy" id="1401065"/>
    <lineage>
        <taxon>Bacteria</taxon>
        <taxon>Pseudomonadati</taxon>
        <taxon>Pseudomonadota</taxon>
        <taxon>Betaproteobacteria</taxon>
        <taxon>Burkholderiales</taxon>
        <taxon>Alcaligenaceae</taxon>
        <taxon>Oligella</taxon>
    </lineage>
</organism>
<dbReference type="InterPro" id="IPR017969">
    <property type="entry name" value="Heavy-metal-associated_CS"/>
</dbReference>
<dbReference type="GO" id="GO:0006825">
    <property type="term" value="P:copper ion transport"/>
    <property type="evidence" value="ECO:0007669"/>
    <property type="project" value="InterPro"/>
</dbReference>
<dbReference type="InterPro" id="IPR036163">
    <property type="entry name" value="HMA_dom_sf"/>
</dbReference>
<evidence type="ECO:0000256" key="1">
    <source>
        <dbReference type="ARBA" id="ARBA00022723"/>
    </source>
</evidence>
<reference evidence="3 4" key="1">
    <citation type="submission" date="2014-07" db="EMBL/GenBank/DDBJ databases">
        <authorList>
            <person name="McCorrison J."/>
            <person name="Sanka R."/>
            <person name="Torralba M."/>
            <person name="Gillis M."/>
            <person name="Haft D.H."/>
            <person name="Methe B."/>
            <person name="Sutton G."/>
            <person name="Nelson K.E."/>
        </authorList>
    </citation>
    <scope>NUCLEOTIDE SEQUENCE [LARGE SCALE GENOMIC DNA]</scope>
    <source>
        <strain evidence="3 4">DNF00040</strain>
    </source>
</reference>
<dbReference type="OrthoDB" id="9813965at2"/>
<dbReference type="Proteomes" id="UP000029629">
    <property type="component" value="Unassembled WGS sequence"/>
</dbReference>
<protein>
    <submittedName>
        <fullName evidence="3">Copper-binding protein</fullName>
    </submittedName>
</protein>
<dbReference type="PROSITE" id="PS01047">
    <property type="entry name" value="HMA_1"/>
    <property type="match status" value="1"/>
</dbReference>
<proteinExistence type="predicted"/>
<dbReference type="CDD" id="cd00371">
    <property type="entry name" value="HMA"/>
    <property type="match status" value="1"/>
</dbReference>
<comment type="caution">
    <text evidence="3">The sequence shown here is derived from an EMBL/GenBank/DDBJ whole genome shotgun (WGS) entry which is preliminary data.</text>
</comment>
<dbReference type="PRINTS" id="PR00944">
    <property type="entry name" value="CUEXPORT"/>
</dbReference>
<dbReference type="PROSITE" id="PS50846">
    <property type="entry name" value="HMA_2"/>
    <property type="match status" value="1"/>
</dbReference>
<dbReference type="EMBL" id="JRNI01000030">
    <property type="protein sequence ID" value="KGF30110.1"/>
    <property type="molecule type" value="Genomic_DNA"/>
</dbReference>
<dbReference type="Pfam" id="PF00403">
    <property type="entry name" value="HMA"/>
    <property type="match status" value="1"/>
</dbReference>
<keyword evidence="4" id="KW-1185">Reference proteome</keyword>
<evidence type="ECO:0000313" key="4">
    <source>
        <dbReference type="Proteomes" id="UP000029629"/>
    </source>
</evidence>
<dbReference type="eggNOG" id="COG2608">
    <property type="taxonomic scope" value="Bacteria"/>
</dbReference>
<evidence type="ECO:0000259" key="2">
    <source>
        <dbReference type="PROSITE" id="PS50846"/>
    </source>
</evidence>